<dbReference type="Gene3D" id="3.40.309.10">
    <property type="entry name" value="Aldehyde Dehydrogenase, Chain A, domain 2"/>
    <property type="match status" value="1"/>
</dbReference>
<evidence type="ECO:0000313" key="5">
    <source>
        <dbReference type="EMBL" id="GCD48368.1"/>
    </source>
</evidence>
<name>A0A401WGF7_STREY</name>
<proteinExistence type="inferred from homology"/>
<feature type="domain" description="Aldehyde dehydrogenase" evidence="4">
    <location>
        <begin position="86"/>
        <end position="540"/>
    </location>
</feature>
<dbReference type="FunFam" id="3.40.309.10:FF:000012">
    <property type="entry name" value="Betaine aldehyde dehydrogenase"/>
    <property type="match status" value="1"/>
</dbReference>
<keyword evidence="6" id="KW-1185">Reference proteome</keyword>
<organism evidence="5 6">
    <name type="scientific">Streptomyces paromomycinus</name>
    <name type="common">Streptomyces rimosus subsp. paromomycinus</name>
    <dbReference type="NCBI Taxonomy" id="92743"/>
    <lineage>
        <taxon>Bacteria</taxon>
        <taxon>Bacillati</taxon>
        <taxon>Actinomycetota</taxon>
        <taxon>Actinomycetes</taxon>
        <taxon>Kitasatosporales</taxon>
        <taxon>Streptomycetaceae</taxon>
        <taxon>Streptomyces</taxon>
    </lineage>
</organism>
<dbReference type="InterPro" id="IPR016163">
    <property type="entry name" value="Ald_DH_C"/>
</dbReference>
<keyword evidence="2" id="KW-0560">Oxidoreductase</keyword>
<dbReference type="SUPFAM" id="SSF53720">
    <property type="entry name" value="ALDH-like"/>
    <property type="match status" value="1"/>
</dbReference>
<dbReference type="CDD" id="cd07093">
    <property type="entry name" value="ALDH_F8_HMSADH"/>
    <property type="match status" value="1"/>
</dbReference>
<dbReference type="InterPro" id="IPR015590">
    <property type="entry name" value="Aldehyde_DH_dom"/>
</dbReference>
<dbReference type="InterPro" id="IPR016162">
    <property type="entry name" value="Ald_DH_N"/>
</dbReference>
<evidence type="ECO:0000256" key="1">
    <source>
        <dbReference type="ARBA" id="ARBA00009986"/>
    </source>
</evidence>
<dbReference type="PANTHER" id="PTHR11699">
    <property type="entry name" value="ALDEHYDE DEHYDROGENASE-RELATED"/>
    <property type="match status" value="1"/>
</dbReference>
<dbReference type="InterPro" id="IPR016161">
    <property type="entry name" value="Ald_DH/histidinol_DH"/>
</dbReference>
<dbReference type="InterPro" id="IPR016160">
    <property type="entry name" value="Ald_DH_CS_CYS"/>
</dbReference>
<comment type="caution">
    <text evidence="5">The sequence shown here is derived from an EMBL/GenBank/DDBJ whole genome shotgun (WGS) entry which is preliminary data.</text>
</comment>
<dbReference type="Gene3D" id="3.40.605.10">
    <property type="entry name" value="Aldehyde Dehydrogenase, Chain A, domain 1"/>
    <property type="match status" value="1"/>
</dbReference>
<evidence type="ECO:0000259" key="4">
    <source>
        <dbReference type="Pfam" id="PF00171"/>
    </source>
</evidence>
<gene>
    <name evidence="5" type="ORF">GKJPGBOP_08165</name>
</gene>
<feature type="region of interest" description="Disordered" evidence="3">
    <location>
        <begin position="1"/>
        <end position="58"/>
    </location>
</feature>
<comment type="similarity">
    <text evidence="1">Belongs to the aldehyde dehydrogenase family.</text>
</comment>
<evidence type="ECO:0000256" key="2">
    <source>
        <dbReference type="ARBA" id="ARBA00023002"/>
    </source>
</evidence>
<dbReference type="PROSITE" id="PS00070">
    <property type="entry name" value="ALDEHYDE_DEHYDR_CYS"/>
    <property type="match status" value="1"/>
</dbReference>
<dbReference type="Pfam" id="PF00171">
    <property type="entry name" value="Aldedh"/>
    <property type="match status" value="1"/>
</dbReference>
<dbReference type="EMBL" id="BHZD01000001">
    <property type="protein sequence ID" value="GCD48368.1"/>
    <property type="molecule type" value="Genomic_DNA"/>
</dbReference>
<sequence>MALPAPAPGSPAHPAGPAPSDHRDRPPTATTAGATAATAGAPGTPPGATTPATTLTTQPTGFTATIAGVPVDTRHWIGGERLASTATFTDRSPIDGTPLAEIARGGAEEARAAVAAARAAFPGWAATPHRERARLLHAVADGIEARLEDLAAVETADNGALLRSHRRGVVPRAAHNLRFFADRLLALGHEDFATRGHTNHVTWDPAGPAALVTPWNAPLMLATWKIGPALAAGDPVVLKPAEWAPLTASLLADIAAEAGLPPGVLNVLQGYGDEAGAPLVSDAGVRRISFTGSVPTARRIARAAAANLVPTSFELGGRSPLLVFADADLDLAADLAVEQYDNAGQVCLAATRLLVEDSVREAFLERFTARARALVQGDPREEPTGVGPLIHPWHLERVDGFVRRALADGATALLGGGPHTELNARTGGTYYRPTLLTDVAQDSEIVQEEVFGPVLTLQSFSTEDEAVTLANDTRYGLAATLATGDRERAARVGARLVAGTVWINCFFVRDLAAPFGGSRESGTGREGGDWSFDFYCDLKNTVTAPKGWQRHG</sequence>
<dbReference type="RefSeq" id="WP_125058293.1">
    <property type="nucleotide sequence ID" value="NZ_BHZD01000001.1"/>
</dbReference>
<dbReference type="AlphaFoldDB" id="A0A401WGF7"/>
<feature type="compositionally biased region" description="Low complexity" evidence="3">
    <location>
        <begin position="27"/>
        <end position="58"/>
    </location>
</feature>
<protein>
    <submittedName>
        <fullName evidence="5">Aldehyde dehydrogenase</fullName>
    </submittedName>
</protein>
<dbReference type="FunFam" id="3.40.605.10:FF:000007">
    <property type="entry name" value="NAD/NADP-dependent betaine aldehyde dehydrogenase"/>
    <property type="match status" value="1"/>
</dbReference>
<evidence type="ECO:0000313" key="6">
    <source>
        <dbReference type="Proteomes" id="UP000286746"/>
    </source>
</evidence>
<reference evidence="5 6" key="1">
    <citation type="submission" date="2018-11" db="EMBL/GenBank/DDBJ databases">
        <title>Whole genome sequence of Streptomyces paromomycinus NBRC 15454(T).</title>
        <authorList>
            <person name="Komaki H."/>
            <person name="Tamura T."/>
        </authorList>
    </citation>
    <scope>NUCLEOTIDE SEQUENCE [LARGE SCALE GENOMIC DNA]</scope>
    <source>
        <strain evidence="5 6">NBRC 15454</strain>
    </source>
</reference>
<accession>A0A401WGF7</accession>
<evidence type="ECO:0000256" key="3">
    <source>
        <dbReference type="SAM" id="MobiDB-lite"/>
    </source>
</evidence>
<feature type="compositionally biased region" description="Pro residues" evidence="3">
    <location>
        <begin position="1"/>
        <end position="17"/>
    </location>
</feature>
<dbReference type="GO" id="GO:0016620">
    <property type="term" value="F:oxidoreductase activity, acting on the aldehyde or oxo group of donors, NAD or NADP as acceptor"/>
    <property type="evidence" value="ECO:0007669"/>
    <property type="project" value="InterPro"/>
</dbReference>
<dbReference type="Proteomes" id="UP000286746">
    <property type="component" value="Unassembled WGS sequence"/>
</dbReference>